<dbReference type="AlphaFoldDB" id="A0A1G6H866"/>
<keyword evidence="1" id="KW-0812">Transmembrane</keyword>
<reference evidence="2 3" key="1">
    <citation type="submission" date="2016-09" db="EMBL/GenBank/DDBJ databases">
        <authorList>
            <person name="Capua I."/>
            <person name="De Benedictis P."/>
            <person name="Joannis T."/>
            <person name="Lombin L.H."/>
            <person name="Cattoli G."/>
        </authorList>
    </citation>
    <scope>NUCLEOTIDE SEQUENCE [LARGE SCALE GENOMIC DNA]</scope>
    <source>
        <strain evidence="2 3">ISLP-3</strain>
    </source>
</reference>
<dbReference type="EMBL" id="FMYH01000001">
    <property type="protein sequence ID" value="SDB90135.1"/>
    <property type="molecule type" value="Genomic_DNA"/>
</dbReference>
<keyword evidence="1" id="KW-1133">Transmembrane helix</keyword>
<feature type="transmembrane region" description="Helical" evidence="1">
    <location>
        <begin position="49"/>
        <end position="69"/>
    </location>
</feature>
<gene>
    <name evidence="2" type="ORF">SAMN05216410_0805</name>
</gene>
<dbReference type="OrthoDB" id="3240366at2"/>
<evidence type="ECO:0000313" key="2">
    <source>
        <dbReference type="EMBL" id="SDB90135.1"/>
    </source>
</evidence>
<evidence type="ECO:0000313" key="3">
    <source>
        <dbReference type="Proteomes" id="UP000199039"/>
    </source>
</evidence>
<dbReference type="STRING" id="1814289.SAMN05216410_0805"/>
<dbReference type="Proteomes" id="UP000199039">
    <property type="component" value="Unassembled WGS sequence"/>
</dbReference>
<name>A0A1G6H866_9MICO</name>
<feature type="transmembrane region" description="Helical" evidence="1">
    <location>
        <begin position="208"/>
        <end position="227"/>
    </location>
</feature>
<keyword evidence="1" id="KW-0472">Membrane</keyword>
<feature type="transmembrane region" description="Helical" evidence="1">
    <location>
        <begin position="89"/>
        <end position="108"/>
    </location>
</feature>
<proteinExistence type="predicted"/>
<accession>A0A1G6H866</accession>
<feature type="transmembrane region" description="Helical" evidence="1">
    <location>
        <begin position="129"/>
        <end position="148"/>
    </location>
</feature>
<sequence>MSTDGTDAADNAAPFEPEADAAPLDAAESLRIIAAQADRVRSTQVDGRVLFGLWGVAWLLGYLGLYLTANGSLPGGRATPEGVLTPAPLAFTVFALLIAGAMAATIVYSIRAGAGVQGVSSRTGAMYGWSWCIGFVGMSVILGGLVNAGASDEVIILAANALACLVVGIMYMAGGALWQDTRQYILGIWIIAVAAIALYVGLPNTYLVMAVLGGGGFFLGALGDHLVRVRDRATAQGHVGSQSASKAHP</sequence>
<keyword evidence="3" id="KW-1185">Reference proteome</keyword>
<organism evidence="2 3">
    <name type="scientific">Sanguibacter gelidistatuariae</name>
    <dbReference type="NCBI Taxonomy" id="1814289"/>
    <lineage>
        <taxon>Bacteria</taxon>
        <taxon>Bacillati</taxon>
        <taxon>Actinomycetota</taxon>
        <taxon>Actinomycetes</taxon>
        <taxon>Micrococcales</taxon>
        <taxon>Sanguibacteraceae</taxon>
        <taxon>Sanguibacter</taxon>
    </lineage>
</organism>
<feature type="transmembrane region" description="Helical" evidence="1">
    <location>
        <begin position="184"/>
        <end position="202"/>
    </location>
</feature>
<protein>
    <submittedName>
        <fullName evidence="2">Uncharacterized protein</fullName>
    </submittedName>
</protein>
<evidence type="ECO:0000256" key="1">
    <source>
        <dbReference type="SAM" id="Phobius"/>
    </source>
</evidence>
<dbReference type="RefSeq" id="WP_093180955.1">
    <property type="nucleotide sequence ID" value="NZ_FMYH01000001.1"/>
</dbReference>
<feature type="transmembrane region" description="Helical" evidence="1">
    <location>
        <begin position="154"/>
        <end position="172"/>
    </location>
</feature>